<gene>
    <name evidence="3" type="ordered locus">HFX_2538</name>
    <name evidence="4" type="ORF">BM92_13510</name>
    <name evidence="5" type="ORF">C439_14499</name>
    <name evidence="6" type="ORF">E6P09_14075</name>
</gene>
<dbReference type="EMBL" id="CP001868">
    <property type="protein sequence ID" value="AFK20219.1"/>
    <property type="molecule type" value="Genomic_DNA"/>
</dbReference>
<reference evidence="3" key="1">
    <citation type="journal article" date="2012" name="Appl. Environ. Microbiol.">
        <title>Identification of the haloarchaeal phasin (PhaP) that functions in polyhydroxyalkanoate accumulation and granule formation in Haloferax mediterranei.</title>
        <authorList>
            <person name="Cai S."/>
            <person name="Cai L."/>
            <person name="Liu H."/>
            <person name="Liu X."/>
            <person name="Han J."/>
            <person name="Zhou J."/>
            <person name="Xiang H."/>
        </authorList>
    </citation>
    <scope>NUCLEOTIDE SEQUENCE</scope>
    <source>
        <strain evidence="3">CGMCC 1.2087</strain>
    </source>
</reference>
<dbReference type="HOGENOM" id="CLU_060475_0_0_2"/>
<sequence>MTGHDWEENVPEEAFSILGHEVRLDILRAFFDTYEPLDPDSLSEVKDKRHLSYSELMAAVDMQDSGKFNYHLEKLRGVYVENVGDKYAPTAGAVAIYRAVVANRPTEQLPSDFDIEAPCPNCESKLRGQYEQEYLTIDCPECDVFWGLTYAFPKNGIVAQQDEDISQPLYDRAMYHVGLARTGQCPSCAGAISSRIPQDRLDGEQTPTAEMSCKTCSWLATVDIVSALQFEPRVASALLELGVSPATSSNMQATESLLPHVRGWVQSDEPFRAAVDVEFEGSVATLVVDDDLTVHTVEVE</sequence>
<evidence type="ECO:0000313" key="9">
    <source>
        <dbReference type="Proteomes" id="UP000027075"/>
    </source>
</evidence>
<dbReference type="InterPro" id="IPR055771">
    <property type="entry name" value="DUF7347"/>
</dbReference>
<organism evidence="3 7">
    <name type="scientific">Haloferax mediterranei (strain ATCC 33500 / DSM 1411 / JCM 8866 / NBRC 14739 / NCIMB 2177 / R-4)</name>
    <name type="common">Halobacterium mediterranei</name>
    <dbReference type="NCBI Taxonomy" id="523841"/>
    <lineage>
        <taxon>Archaea</taxon>
        <taxon>Methanobacteriati</taxon>
        <taxon>Methanobacteriota</taxon>
        <taxon>Stenosarchaea group</taxon>
        <taxon>Halobacteria</taxon>
        <taxon>Halobacteriales</taxon>
        <taxon>Haloferacaceae</taxon>
        <taxon>Haloferax</taxon>
    </lineage>
</organism>
<dbReference type="Proteomes" id="UP000006469">
    <property type="component" value="Chromosome"/>
</dbReference>
<dbReference type="eggNOG" id="arCOG03860">
    <property type="taxonomic scope" value="Archaea"/>
</dbReference>
<reference evidence="4 9" key="4">
    <citation type="submission" date="2014-04" db="EMBL/GenBank/DDBJ databases">
        <title>Transcriptional profiles of Haloferax mediterranei on the basis of nitrogen availability.</title>
        <authorList>
            <person name="Bautista V."/>
        </authorList>
    </citation>
    <scope>NUCLEOTIDE SEQUENCE [LARGE SCALE GENOMIC DNA]</scope>
    <source>
        <strain evidence="4">ATCC 33500</strain>
        <strain evidence="9">ATCC 33500 / DSM 1411 / JCM 8866 / NBRC 14739 / NCIMB 2177 / R-4</strain>
    </source>
</reference>
<dbReference type="EMBL" id="CP039139">
    <property type="protein sequence ID" value="QCQ76343.1"/>
    <property type="molecule type" value="Genomic_DNA"/>
</dbReference>
<dbReference type="EMBL" id="CP007551">
    <property type="protein sequence ID" value="AHZ23593.1"/>
    <property type="molecule type" value="Genomic_DNA"/>
</dbReference>
<feature type="domain" description="DUF7347" evidence="1">
    <location>
        <begin position="11"/>
        <end position="100"/>
    </location>
</feature>
<reference evidence="3 7" key="2">
    <citation type="journal article" date="2012" name="J. Bacteriol.">
        <title>Complete genome sequence of the metabolically versatile halophilic archaeon Haloferax mediterranei, a poly(3-hydroxybutyrate-co-3-hydroxyvalerate) producer.</title>
        <authorList>
            <person name="Han J."/>
            <person name="Zhang F."/>
            <person name="Hou J."/>
            <person name="Liu X."/>
            <person name="Li M."/>
            <person name="Liu H."/>
            <person name="Cai L."/>
            <person name="Zhang B."/>
            <person name="Chen Y."/>
            <person name="Zhou J."/>
            <person name="Hu S."/>
            <person name="Xiang H."/>
        </authorList>
    </citation>
    <scope>NUCLEOTIDE SEQUENCE [LARGE SCALE GENOMIC DNA]</scope>
    <source>
        <strain evidence="7">ATCC 33500 / DSM 1411 / JCM 8866 / NBRC 14739 / NCIMB 2177 / R-4</strain>
        <strain evidence="3">CGMCC 1.2087</strain>
    </source>
</reference>
<dbReference type="AlphaFoldDB" id="I3R7K9"/>
<reference evidence="6 10" key="6">
    <citation type="submission" date="2019-04" db="EMBL/GenBank/DDBJ databases">
        <title>Methylomes of two halophilic Archaea, Haloarcula marismortui and Haloferax mediterranei.</title>
        <authorList>
            <person name="DasSarma S."/>
            <person name="DasSarma P."/>
            <person name="DasSarma S."/>
            <person name="Fomenkov A."/>
            <person name="Vincze T."/>
            <person name="Anton B.P."/>
            <person name="Roberts R.J."/>
        </authorList>
    </citation>
    <scope>NUCLEOTIDE SEQUENCE [LARGE SCALE GENOMIC DNA]</scope>
    <source>
        <strain evidence="6">ATCC 33500</strain>
        <strain evidence="10">ATCC 33500 / DSM 1411 / JCM 8866 / NBRC 14739 / NCIMB 2177 / R-4</strain>
    </source>
</reference>
<dbReference type="RefSeq" id="WP_004059989.1">
    <property type="nucleotide sequence ID" value="NC_017941.2"/>
</dbReference>
<evidence type="ECO:0000313" key="10">
    <source>
        <dbReference type="Proteomes" id="UP000299011"/>
    </source>
</evidence>
<protein>
    <submittedName>
        <fullName evidence="6">ArsR family transcriptional regulator</fullName>
    </submittedName>
</protein>
<dbReference type="Proteomes" id="UP000011603">
    <property type="component" value="Unassembled WGS sequence"/>
</dbReference>
<keyword evidence="8" id="KW-1185">Reference proteome</keyword>
<evidence type="ECO:0000313" key="8">
    <source>
        <dbReference type="Proteomes" id="UP000011603"/>
    </source>
</evidence>
<name>I3R7K9_HALMT</name>
<dbReference type="Proteomes" id="UP000027075">
    <property type="component" value="Chromosome"/>
</dbReference>
<accession>I3R7K9</accession>
<evidence type="ECO:0000313" key="7">
    <source>
        <dbReference type="Proteomes" id="UP000006469"/>
    </source>
</evidence>
<dbReference type="Pfam" id="PF24038">
    <property type="entry name" value="DUF7347"/>
    <property type="match status" value="1"/>
</dbReference>
<evidence type="ECO:0000313" key="5">
    <source>
        <dbReference type="EMBL" id="ELZ99077.1"/>
    </source>
</evidence>
<dbReference type="Pfam" id="PF24042">
    <property type="entry name" value="DUF7351"/>
    <property type="match status" value="1"/>
</dbReference>
<dbReference type="OrthoDB" id="8482at2157"/>
<evidence type="ECO:0000259" key="1">
    <source>
        <dbReference type="Pfam" id="PF24038"/>
    </source>
</evidence>
<reference evidence="5 8" key="3">
    <citation type="journal article" date="2014" name="PLoS Genet.">
        <title>Phylogenetically driven sequencing of extremely halophilic archaea reveals strategies for static and dynamic osmo-response.</title>
        <authorList>
            <person name="Becker E.A."/>
            <person name="Seitzer P.M."/>
            <person name="Tritt A."/>
            <person name="Larsen D."/>
            <person name="Krusor M."/>
            <person name="Yao A.I."/>
            <person name="Wu D."/>
            <person name="Madern D."/>
            <person name="Eisen J.A."/>
            <person name="Darling A.E."/>
            <person name="Facciotti M.T."/>
        </authorList>
    </citation>
    <scope>NUCLEOTIDE SEQUENCE [LARGE SCALE GENOMIC DNA]</scope>
    <source>
        <strain evidence="5">ATCC 33500</strain>
        <strain evidence="8">ATCC 33500 / DSM 1411 / JCM 8866 / NBRC 14739 / NCIMB 2177 / R-4</strain>
    </source>
</reference>
<feature type="domain" description="DUF7351" evidence="2">
    <location>
        <begin position="117"/>
        <end position="294"/>
    </location>
</feature>
<reference evidence="3" key="5">
    <citation type="submission" date="2014-05" db="EMBL/GenBank/DDBJ databases">
        <authorList>
            <person name="Wang L."/>
            <person name="Yang H."/>
            <person name="Xiang H."/>
        </authorList>
    </citation>
    <scope>NUCLEOTIDE SEQUENCE</scope>
    <source>
        <strain evidence="3">CGMCC 1.2087</strain>
    </source>
</reference>
<dbReference type="EMBL" id="AOLO01000012">
    <property type="protein sequence ID" value="ELZ99077.1"/>
    <property type="molecule type" value="Genomic_DNA"/>
</dbReference>
<dbReference type="Proteomes" id="UP000299011">
    <property type="component" value="Chromosome"/>
</dbReference>
<dbReference type="GeneID" id="40157566"/>
<evidence type="ECO:0000313" key="3">
    <source>
        <dbReference type="EMBL" id="AFK20219.1"/>
    </source>
</evidence>
<dbReference type="KEGG" id="hme:HFX_2538"/>
<evidence type="ECO:0000313" key="6">
    <source>
        <dbReference type="EMBL" id="QCQ76343.1"/>
    </source>
</evidence>
<evidence type="ECO:0000313" key="4">
    <source>
        <dbReference type="EMBL" id="AHZ23593.1"/>
    </source>
</evidence>
<dbReference type="PaxDb" id="523841-HFX_2538"/>
<dbReference type="PATRIC" id="fig|523841.21.peg.2925"/>
<proteinExistence type="predicted"/>
<evidence type="ECO:0000259" key="2">
    <source>
        <dbReference type="Pfam" id="PF24042"/>
    </source>
</evidence>
<dbReference type="InterPro" id="IPR055775">
    <property type="entry name" value="DUF7351"/>
</dbReference>